<evidence type="ECO:0008006" key="3">
    <source>
        <dbReference type="Google" id="ProtNLM"/>
    </source>
</evidence>
<dbReference type="Pfam" id="PF11017">
    <property type="entry name" value="DUF2855"/>
    <property type="match status" value="1"/>
</dbReference>
<reference evidence="1 2" key="1">
    <citation type="journal article" date="2010" name="J. Bacteriol.">
        <title>Genome sequence of the oligotrophic marine Gammaproteobacterium HTCC2143, isolated from the Oregon Coast.</title>
        <authorList>
            <person name="Oh H.M."/>
            <person name="Kang I."/>
            <person name="Ferriera S."/>
            <person name="Giovannoni S.J."/>
            <person name="Cho J.C."/>
        </authorList>
    </citation>
    <scope>NUCLEOTIDE SEQUENCE [LARGE SCALE GENOMIC DNA]</scope>
    <source>
        <strain evidence="1 2">HTCC2143</strain>
    </source>
</reference>
<dbReference type="Proteomes" id="UP000004931">
    <property type="component" value="Unassembled WGS sequence"/>
</dbReference>
<sequence>MIEFQIRKNNLNSKRVTETVAAALHEGQIRVSIEKFALTANNITYAVAGEQMGYWRFFPAINDEQDEWGVMPVWGFAVVSESKLAEVQVGERLYGYFPPATELTLTPKRLSATRFMEGAPYRQDLAAAYNSYKRLDADPDYDPSTDNERMLLAPLFTTSFCLWDSLADKNWCGAKQVIIVSASSKTSIGLSYALADDSQAPTVIGVTSQRNLALVNKIGTYDQGVTYDDIETIDASIPSVIVDMSGNTEVLGRLHSHLGGNMLFCSNVGITHWNEVSESSDIIKERSEFFFAPAHIQKRVGDWGAAAYEEKVESFMASAAAKSREWMHIAGINGLAGVDDIYQRVCDGKVAADQGLVVNMPST</sequence>
<keyword evidence="2" id="KW-1185">Reference proteome</keyword>
<name>A0YAN0_9GAMM</name>
<dbReference type="eggNOG" id="COG0604">
    <property type="taxonomic scope" value="Bacteria"/>
</dbReference>
<organism evidence="1 2">
    <name type="scientific">marine gamma proteobacterium HTCC2143</name>
    <dbReference type="NCBI Taxonomy" id="247633"/>
    <lineage>
        <taxon>Bacteria</taxon>
        <taxon>Pseudomonadati</taxon>
        <taxon>Pseudomonadota</taxon>
        <taxon>Gammaproteobacteria</taxon>
        <taxon>Cellvibrionales</taxon>
        <taxon>Spongiibacteraceae</taxon>
        <taxon>BD1-7 clade</taxon>
    </lineage>
</organism>
<dbReference type="STRING" id="247633.GP2143_18051"/>
<dbReference type="EMBL" id="AAVT01000001">
    <property type="protein sequence ID" value="EAW33184.1"/>
    <property type="molecule type" value="Genomic_DNA"/>
</dbReference>
<dbReference type="OrthoDB" id="8953110at2"/>
<dbReference type="InterPro" id="IPR021276">
    <property type="entry name" value="DUF2855"/>
</dbReference>
<proteinExistence type="predicted"/>
<accession>A0YAN0</accession>
<dbReference type="AlphaFoldDB" id="A0YAN0"/>
<evidence type="ECO:0000313" key="1">
    <source>
        <dbReference type="EMBL" id="EAW33184.1"/>
    </source>
</evidence>
<evidence type="ECO:0000313" key="2">
    <source>
        <dbReference type="Proteomes" id="UP000004931"/>
    </source>
</evidence>
<protein>
    <recommendedName>
        <fullName evidence="3">DUF2855 domain-containing protein</fullName>
    </recommendedName>
</protein>
<gene>
    <name evidence="1" type="ORF">GP2143_18051</name>
</gene>
<comment type="caution">
    <text evidence="1">The sequence shown here is derived from an EMBL/GenBank/DDBJ whole genome shotgun (WGS) entry which is preliminary data.</text>
</comment>